<name>A0A193G0P6_9BORD</name>
<evidence type="ECO:0000313" key="3">
    <source>
        <dbReference type="Proteomes" id="UP000092213"/>
    </source>
</evidence>
<dbReference type="STRING" id="463025.BAU08_19375"/>
<reference evidence="2 3" key="1">
    <citation type="submission" date="2016-06" db="EMBL/GenBank/DDBJ databases">
        <title>Complete genome sequences of Bordetella bronchialis and Bordetella flabilis.</title>
        <authorList>
            <person name="LiPuma J.J."/>
            <person name="Spilker T."/>
        </authorList>
    </citation>
    <scope>NUCLEOTIDE SEQUENCE [LARGE SCALE GENOMIC DNA]</scope>
    <source>
        <strain evidence="2 3">AU17976</strain>
    </source>
</reference>
<accession>A0A193G0P6</accession>
<proteinExistence type="predicted"/>
<dbReference type="Proteomes" id="UP000092213">
    <property type="component" value="Chromosome"/>
</dbReference>
<keyword evidence="1" id="KW-0472">Membrane</keyword>
<evidence type="ECO:0008006" key="4">
    <source>
        <dbReference type="Google" id="ProtNLM"/>
    </source>
</evidence>
<feature type="transmembrane region" description="Helical" evidence="1">
    <location>
        <begin position="173"/>
        <end position="197"/>
    </location>
</feature>
<evidence type="ECO:0000256" key="1">
    <source>
        <dbReference type="SAM" id="Phobius"/>
    </source>
</evidence>
<protein>
    <recommendedName>
        <fullName evidence="4">Type 4b pilus protein PilO2</fullName>
    </recommendedName>
</protein>
<evidence type="ECO:0000313" key="2">
    <source>
        <dbReference type="EMBL" id="ANN73218.1"/>
    </source>
</evidence>
<organism evidence="2 3">
    <name type="scientific">Bordetella bronchialis</name>
    <dbReference type="NCBI Taxonomy" id="463025"/>
    <lineage>
        <taxon>Bacteria</taxon>
        <taxon>Pseudomonadati</taxon>
        <taxon>Pseudomonadota</taxon>
        <taxon>Betaproteobacteria</taxon>
        <taxon>Burkholderiales</taxon>
        <taxon>Alcaligenaceae</taxon>
        <taxon>Bordetella</taxon>
    </lineage>
</organism>
<sequence length="449" mass="48764">MARRQNYRIVPIPGTPNSLVLGMTWQTVLGQDLTVAAMRAARQASATHFTQSGPRSPAVGLLVASGRERRAKARSRLYSAAAAFAQLQRHGTQVAYAALASGEVWIAVVVDGVVQAGGDMVLADVPSAREKLDSLIQRYGEVVVHGAEADGAQPFALNQLATQTNQQSSLRRAAFRLSMVPPVWWVALGLLLAYLAWDAASSWWQSRAAREQARLHAMQDAVDAKAVWRQALADWSRSVRIDGESGLDQILNSIAMAPVDPGRWLLIEVDCRPEAGTCSAVYRRTRLADSHTLKAALPTGWKFALHDIDTALVQWTLPASVTERPATLNLNAIPSEQELQATWVPSWQALRPALQDFSLSAPTAVSVRPPNIKLPNGLEQPIDRPASIALPAMRSLVINAPLRSLYALALPPATALVQLQVRHQPDAQPRLATSEFAVTLKGILYVQAR</sequence>
<dbReference type="AlphaFoldDB" id="A0A193G0P6"/>
<dbReference type="EMBL" id="CP016171">
    <property type="protein sequence ID" value="ANN73218.1"/>
    <property type="molecule type" value="Genomic_DNA"/>
</dbReference>
<keyword evidence="1" id="KW-1133">Transmembrane helix</keyword>
<gene>
    <name evidence="2" type="ORF">BAU08_19375</name>
</gene>
<keyword evidence="1" id="KW-0812">Transmembrane</keyword>